<feature type="transmembrane region" description="Helical" evidence="9">
    <location>
        <begin position="58"/>
        <end position="74"/>
    </location>
</feature>
<keyword evidence="9" id="KW-0812">Transmembrane</keyword>
<keyword evidence="6 11" id="KW-0418">Kinase</keyword>
<keyword evidence="3" id="KW-0597">Phosphoprotein</keyword>
<dbReference type="CDD" id="cd16917">
    <property type="entry name" value="HATPase_UhpB-NarQ-NarX-like"/>
    <property type="match status" value="1"/>
</dbReference>
<feature type="transmembrane region" description="Helical" evidence="9">
    <location>
        <begin position="81"/>
        <end position="104"/>
    </location>
</feature>
<keyword evidence="4" id="KW-0808">Transferase</keyword>
<dbReference type="Pfam" id="PF02518">
    <property type="entry name" value="HATPase_c"/>
    <property type="match status" value="1"/>
</dbReference>
<evidence type="ECO:0000313" key="12">
    <source>
        <dbReference type="Proteomes" id="UP001500984"/>
    </source>
</evidence>
<evidence type="ECO:0000256" key="1">
    <source>
        <dbReference type="ARBA" id="ARBA00000085"/>
    </source>
</evidence>
<evidence type="ECO:0000256" key="9">
    <source>
        <dbReference type="SAM" id="Phobius"/>
    </source>
</evidence>
<dbReference type="InterPro" id="IPR011712">
    <property type="entry name" value="Sig_transdc_His_kin_sub3_dim/P"/>
</dbReference>
<reference evidence="11 12" key="1">
    <citation type="journal article" date="2019" name="Int. J. Syst. Evol. Microbiol.">
        <title>The Global Catalogue of Microorganisms (GCM) 10K type strain sequencing project: providing services to taxonomists for standard genome sequencing and annotation.</title>
        <authorList>
            <consortium name="The Broad Institute Genomics Platform"/>
            <consortium name="The Broad Institute Genome Sequencing Center for Infectious Disease"/>
            <person name="Wu L."/>
            <person name="Ma J."/>
        </authorList>
    </citation>
    <scope>NUCLEOTIDE SEQUENCE [LARGE SCALE GENOMIC DNA]</scope>
    <source>
        <strain evidence="11 12">JCM 15900</strain>
    </source>
</reference>
<dbReference type="PANTHER" id="PTHR24421">
    <property type="entry name" value="NITRATE/NITRITE SENSOR PROTEIN NARX-RELATED"/>
    <property type="match status" value="1"/>
</dbReference>
<evidence type="ECO:0000256" key="4">
    <source>
        <dbReference type="ARBA" id="ARBA00022679"/>
    </source>
</evidence>
<dbReference type="Pfam" id="PF07730">
    <property type="entry name" value="HisKA_3"/>
    <property type="match status" value="1"/>
</dbReference>
<dbReference type="PANTHER" id="PTHR24421:SF10">
    <property type="entry name" value="NITRATE_NITRITE SENSOR PROTEIN NARQ"/>
    <property type="match status" value="1"/>
</dbReference>
<dbReference type="SUPFAM" id="SSF55874">
    <property type="entry name" value="ATPase domain of HSP90 chaperone/DNA topoisomerase II/histidine kinase"/>
    <property type="match status" value="1"/>
</dbReference>
<dbReference type="InterPro" id="IPR003594">
    <property type="entry name" value="HATPase_dom"/>
</dbReference>
<keyword evidence="7" id="KW-0067">ATP-binding</keyword>
<dbReference type="Gene3D" id="1.20.5.1930">
    <property type="match status" value="1"/>
</dbReference>
<dbReference type="SMART" id="SM00387">
    <property type="entry name" value="HATPase_c"/>
    <property type="match status" value="1"/>
</dbReference>
<accession>A0ABN2WYC0</accession>
<gene>
    <name evidence="11" type="ORF">GCM10009823_23630</name>
</gene>
<evidence type="ECO:0000256" key="5">
    <source>
        <dbReference type="ARBA" id="ARBA00022741"/>
    </source>
</evidence>
<sequence length="407" mass="42997">MSTEVPVSTAGTLSDPVLERPRIVRWFAARPRIFDVLIILVCTAPPVAALLLEPHAHAWLGHLCAAGVALVVWWRRSHPLAALLLAVGFAALNPLAAMGTTAATMESAFGVYTLASLTRLRTAFLGYLAAQAVILASSGLAVLLGTREQPAAVGIDPIALAALATGVAVRASRGRRAAIRNLITMREERAAAAERARITAEMHDVVAHSVTVMIALAGGARAGWEKHPARAREALEQLGTVGAQALEEMQRILRLLREHDDALGADLQHSGHSLPPLEELIAVFRAAGLPVVLDAATQPSEPALRTTVYRLVQEALTNALRYAREATHVEAAVHECDDRLAVTVTDNGRPGTAVESLGAGLGLRAMRERTAAFHGTFEAGPVPTAADAPGTGWRVRAVLPLKGPEQA</sequence>
<evidence type="ECO:0000256" key="3">
    <source>
        <dbReference type="ARBA" id="ARBA00022553"/>
    </source>
</evidence>
<comment type="catalytic activity">
    <reaction evidence="1">
        <text>ATP + protein L-histidine = ADP + protein N-phospho-L-histidine.</text>
        <dbReference type="EC" id="2.7.13.3"/>
    </reaction>
</comment>
<proteinExistence type="predicted"/>
<evidence type="ECO:0000256" key="2">
    <source>
        <dbReference type="ARBA" id="ARBA00012438"/>
    </source>
</evidence>
<keyword evidence="9" id="KW-1133">Transmembrane helix</keyword>
<dbReference type="RefSeq" id="WP_344337413.1">
    <property type="nucleotide sequence ID" value="NZ_BAAAPZ010000008.1"/>
</dbReference>
<feature type="transmembrane region" description="Helical" evidence="9">
    <location>
        <begin position="33"/>
        <end position="52"/>
    </location>
</feature>
<dbReference type="Gene3D" id="3.30.565.10">
    <property type="entry name" value="Histidine kinase-like ATPase, C-terminal domain"/>
    <property type="match status" value="1"/>
</dbReference>
<evidence type="ECO:0000256" key="6">
    <source>
        <dbReference type="ARBA" id="ARBA00022777"/>
    </source>
</evidence>
<dbReference type="EMBL" id="BAAAPZ010000008">
    <property type="protein sequence ID" value="GAA2100965.1"/>
    <property type="molecule type" value="Genomic_DNA"/>
</dbReference>
<dbReference type="InterPro" id="IPR036890">
    <property type="entry name" value="HATPase_C_sf"/>
</dbReference>
<evidence type="ECO:0000313" key="11">
    <source>
        <dbReference type="EMBL" id="GAA2100965.1"/>
    </source>
</evidence>
<dbReference type="GO" id="GO:0016301">
    <property type="term" value="F:kinase activity"/>
    <property type="evidence" value="ECO:0007669"/>
    <property type="project" value="UniProtKB-KW"/>
</dbReference>
<evidence type="ECO:0000256" key="8">
    <source>
        <dbReference type="ARBA" id="ARBA00023012"/>
    </source>
</evidence>
<keyword evidence="12" id="KW-1185">Reference proteome</keyword>
<dbReference type="Proteomes" id="UP001500984">
    <property type="component" value="Unassembled WGS sequence"/>
</dbReference>
<feature type="transmembrane region" description="Helical" evidence="9">
    <location>
        <begin position="151"/>
        <end position="171"/>
    </location>
</feature>
<name>A0ABN2WYC0_9MICO</name>
<organism evidence="11 12">
    <name type="scientific">Brevibacterium salitolerans</name>
    <dbReference type="NCBI Taxonomy" id="1403566"/>
    <lineage>
        <taxon>Bacteria</taxon>
        <taxon>Bacillati</taxon>
        <taxon>Actinomycetota</taxon>
        <taxon>Actinomycetes</taxon>
        <taxon>Micrococcales</taxon>
        <taxon>Brevibacteriaceae</taxon>
        <taxon>Brevibacterium</taxon>
    </lineage>
</organism>
<comment type="caution">
    <text evidence="11">The sequence shown here is derived from an EMBL/GenBank/DDBJ whole genome shotgun (WGS) entry which is preliminary data.</text>
</comment>
<evidence type="ECO:0000256" key="7">
    <source>
        <dbReference type="ARBA" id="ARBA00022840"/>
    </source>
</evidence>
<keyword evidence="5" id="KW-0547">Nucleotide-binding</keyword>
<keyword evidence="8" id="KW-0902">Two-component regulatory system</keyword>
<protein>
    <recommendedName>
        <fullName evidence="2">histidine kinase</fullName>
        <ecNumber evidence="2">2.7.13.3</ecNumber>
    </recommendedName>
</protein>
<feature type="domain" description="Histidine kinase/HSP90-like ATPase" evidence="10">
    <location>
        <begin position="303"/>
        <end position="403"/>
    </location>
</feature>
<evidence type="ECO:0000259" key="10">
    <source>
        <dbReference type="SMART" id="SM00387"/>
    </source>
</evidence>
<dbReference type="InterPro" id="IPR050482">
    <property type="entry name" value="Sensor_HK_TwoCompSys"/>
</dbReference>
<keyword evidence="9" id="KW-0472">Membrane</keyword>
<dbReference type="EC" id="2.7.13.3" evidence="2"/>
<feature type="transmembrane region" description="Helical" evidence="9">
    <location>
        <begin position="124"/>
        <end position="144"/>
    </location>
</feature>